<feature type="region of interest" description="Disordered" evidence="4">
    <location>
        <begin position="1"/>
        <end position="107"/>
    </location>
</feature>
<dbReference type="Gene3D" id="3.30.70.330">
    <property type="match status" value="2"/>
</dbReference>
<evidence type="ECO:0000259" key="5">
    <source>
        <dbReference type="PROSITE" id="PS50102"/>
    </source>
</evidence>
<feature type="compositionally biased region" description="Low complexity" evidence="4">
    <location>
        <begin position="1"/>
        <end position="12"/>
    </location>
</feature>
<name>A0A699YA09_HAELA</name>
<comment type="caution">
    <text evidence="6">The sequence shown here is derived from an EMBL/GenBank/DDBJ whole genome shotgun (WGS) entry which is preliminary data.</text>
</comment>
<proteinExistence type="predicted"/>
<dbReference type="PANTHER" id="PTHR23236">
    <property type="entry name" value="EUKARYOTIC TRANSLATION INITIATION FACTOR 4B/4H"/>
    <property type="match status" value="1"/>
</dbReference>
<protein>
    <recommendedName>
        <fullName evidence="5">RRM domain-containing protein</fullName>
    </recommendedName>
</protein>
<dbReference type="Pfam" id="PF00076">
    <property type="entry name" value="RRM_1"/>
    <property type="match status" value="2"/>
</dbReference>
<evidence type="ECO:0000256" key="2">
    <source>
        <dbReference type="ARBA" id="ARBA00022884"/>
    </source>
</evidence>
<dbReference type="EMBL" id="BLLF01000067">
    <property type="protein sequence ID" value="GFH06980.1"/>
    <property type="molecule type" value="Genomic_DNA"/>
</dbReference>
<keyword evidence="7" id="KW-1185">Reference proteome</keyword>
<dbReference type="InterPro" id="IPR034350">
    <property type="entry name" value="NUCL_RRM2"/>
</dbReference>
<feature type="domain" description="RRM" evidence="5">
    <location>
        <begin position="109"/>
        <end position="187"/>
    </location>
</feature>
<dbReference type="SMART" id="SM00360">
    <property type="entry name" value="RRM"/>
    <property type="match status" value="2"/>
</dbReference>
<feature type="domain" description="RRM" evidence="5">
    <location>
        <begin position="205"/>
        <end position="286"/>
    </location>
</feature>
<evidence type="ECO:0000313" key="6">
    <source>
        <dbReference type="EMBL" id="GFH06980.1"/>
    </source>
</evidence>
<gene>
    <name evidence="6" type="ORF">HaLaN_01711</name>
</gene>
<feature type="compositionally biased region" description="Basic and acidic residues" evidence="4">
    <location>
        <begin position="13"/>
        <end position="35"/>
    </location>
</feature>
<dbReference type="PROSITE" id="PS50102">
    <property type="entry name" value="RRM"/>
    <property type="match status" value="2"/>
</dbReference>
<dbReference type="Proteomes" id="UP000485058">
    <property type="component" value="Unassembled WGS sequence"/>
</dbReference>
<dbReference type="InterPro" id="IPR035979">
    <property type="entry name" value="RBD_domain_sf"/>
</dbReference>
<dbReference type="CDD" id="cd12451">
    <property type="entry name" value="RRM2_NUCLs"/>
    <property type="match status" value="1"/>
</dbReference>
<keyword evidence="1" id="KW-0677">Repeat</keyword>
<dbReference type="GO" id="GO:0003723">
    <property type="term" value="F:RNA binding"/>
    <property type="evidence" value="ECO:0007669"/>
    <property type="project" value="UniProtKB-UniRule"/>
</dbReference>
<feature type="compositionally biased region" description="Acidic residues" evidence="4">
    <location>
        <begin position="36"/>
        <end position="49"/>
    </location>
</feature>
<feature type="compositionally biased region" description="Low complexity" evidence="4">
    <location>
        <begin position="91"/>
        <end position="107"/>
    </location>
</feature>
<evidence type="ECO:0000313" key="7">
    <source>
        <dbReference type="Proteomes" id="UP000485058"/>
    </source>
</evidence>
<evidence type="ECO:0000256" key="1">
    <source>
        <dbReference type="ARBA" id="ARBA00022737"/>
    </source>
</evidence>
<organism evidence="6 7">
    <name type="scientific">Haematococcus lacustris</name>
    <name type="common">Green alga</name>
    <name type="synonym">Haematococcus pluvialis</name>
    <dbReference type="NCBI Taxonomy" id="44745"/>
    <lineage>
        <taxon>Eukaryota</taxon>
        <taxon>Viridiplantae</taxon>
        <taxon>Chlorophyta</taxon>
        <taxon>core chlorophytes</taxon>
        <taxon>Chlorophyceae</taxon>
        <taxon>CS clade</taxon>
        <taxon>Chlamydomonadales</taxon>
        <taxon>Haematococcaceae</taxon>
        <taxon>Haematococcus</taxon>
    </lineage>
</organism>
<evidence type="ECO:0000256" key="4">
    <source>
        <dbReference type="SAM" id="MobiDB-lite"/>
    </source>
</evidence>
<dbReference type="SUPFAM" id="SSF54928">
    <property type="entry name" value="RNA-binding domain, RBD"/>
    <property type="match status" value="2"/>
</dbReference>
<dbReference type="AlphaFoldDB" id="A0A699YA09"/>
<dbReference type="PANTHER" id="PTHR23236:SF119">
    <property type="entry name" value="NUCLEAR RNA-BINDING PROTEIN SART-3"/>
    <property type="match status" value="1"/>
</dbReference>
<evidence type="ECO:0000256" key="3">
    <source>
        <dbReference type="PROSITE-ProRule" id="PRU00176"/>
    </source>
</evidence>
<feature type="compositionally biased region" description="Low complexity" evidence="4">
    <location>
        <begin position="65"/>
        <end position="78"/>
    </location>
</feature>
<dbReference type="InterPro" id="IPR000504">
    <property type="entry name" value="RRM_dom"/>
</dbReference>
<reference evidence="6 7" key="1">
    <citation type="submission" date="2020-02" db="EMBL/GenBank/DDBJ databases">
        <title>Draft genome sequence of Haematococcus lacustris strain NIES-144.</title>
        <authorList>
            <person name="Morimoto D."/>
            <person name="Nakagawa S."/>
            <person name="Yoshida T."/>
            <person name="Sawayama S."/>
        </authorList>
    </citation>
    <scope>NUCLEOTIDE SEQUENCE [LARGE SCALE GENOMIC DNA]</scope>
    <source>
        <strain evidence="6 7">NIES-144</strain>
    </source>
</reference>
<dbReference type="InterPro" id="IPR012677">
    <property type="entry name" value="Nucleotide-bd_a/b_plait_sf"/>
</dbReference>
<sequence length="295" mass="30081">MAKPKAAAAKSADNAKAKKDVQKAVKQETKKKPVVEEDSDDSDDDDDSDVPAPAVQKPIAKKPAAKAAAPAPAAAAKKAPAKAKKQKAGEGKAVPKAAAPAAPAEGASTSCFVGNMAWASDENSVKAHFKSAGKVMSVRIVTDRETGRPRGFGYVEFADAAAAAKAAKTLNGSDMDGRQIKVEVATPRAERAPAGGSGGGDPEGTTVFIKGFDTSQAEDDIKAALEEAFGECGEIKSIRLPSDRESGTLKGIGYVEFSSVDAKNKAVELSGSEVAGGYLTVDGNPSSTTISSNSV</sequence>
<accession>A0A699YA09</accession>
<keyword evidence="2 3" id="KW-0694">RNA-binding</keyword>